<sequence length="201" mass="22970">MLRRCWICRSGHGDFFPTSKAAAHLHQAWVMRREVPRAPGNGHCYAEFCKPQTHSKFQLNTSAVHEVKIISTRRPLEKELHHCVTARPSEAAIEATLVGVNRELNHHRKKTNETPMARANIAAKLSAEHNAKTRDFMAHKRTPLQRSAKYANAIDYPSSQFYIEDRVNQLRKIENPNPSGYVKEYRPWDPKPAPPSPPPPK</sequence>
<organism evidence="2 3">
    <name type="scientific">Leptomonas seymouri</name>
    <dbReference type="NCBI Taxonomy" id="5684"/>
    <lineage>
        <taxon>Eukaryota</taxon>
        <taxon>Discoba</taxon>
        <taxon>Euglenozoa</taxon>
        <taxon>Kinetoplastea</taxon>
        <taxon>Metakinetoplastina</taxon>
        <taxon>Trypanosomatida</taxon>
        <taxon>Trypanosomatidae</taxon>
        <taxon>Leishmaniinae</taxon>
        <taxon>Leptomonas</taxon>
    </lineage>
</organism>
<feature type="compositionally biased region" description="Pro residues" evidence="1">
    <location>
        <begin position="190"/>
        <end position="201"/>
    </location>
</feature>
<dbReference type="EMBL" id="LJSK01000236">
    <property type="protein sequence ID" value="KPI84733.1"/>
    <property type="molecule type" value="Genomic_DNA"/>
</dbReference>
<evidence type="ECO:0000313" key="2">
    <source>
        <dbReference type="EMBL" id="KPI84733.1"/>
    </source>
</evidence>
<dbReference type="Proteomes" id="UP000038009">
    <property type="component" value="Unassembled WGS sequence"/>
</dbReference>
<dbReference type="AlphaFoldDB" id="A0A0N1PC40"/>
<proteinExistence type="predicted"/>
<keyword evidence="3" id="KW-1185">Reference proteome</keyword>
<feature type="region of interest" description="Disordered" evidence="1">
    <location>
        <begin position="173"/>
        <end position="201"/>
    </location>
</feature>
<evidence type="ECO:0000313" key="3">
    <source>
        <dbReference type="Proteomes" id="UP000038009"/>
    </source>
</evidence>
<reference evidence="2 3" key="1">
    <citation type="journal article" date="2015" name="PLoS Pathog.">
        <title>Leptomonas seymouri: Adaptations to the Dixenous Life Cycle Analyzed by Genome Sequencing, Transcriptome Profiling and Co-infection with Leishmania donovani.</title>
        <authorList>
            <person name="Kraeva N."/>
            <person name="Butenko A."/>
            <person name="Hlavacova J."/>
            <person name="Kostygov A."/>
            <person name="Myskova J."/>
            <person name="Grybchuk D."/>
            <person name="Lestinova T."/>
            <person name="Votypka J."/>
            <person name="Volf P."/>
            <person name="Opperdoes F."/>
            <person name="Flegontov P."/>
            <person name="Lukes J."/>
            <person name="Yurchenko V."/>
        </authorList>
    </citation>
    <scope>NUCLEOTIDE SEQUENCE [LARGE SCALE GENOMIC DNA]</scope>
    <source>
        <strain evidence="2 3">ATCC 30220</strain>
    </source>
</reference>
<name>A0A0N1PC40_LEPSE</name>
<accession>A0A0N1PC40</accession>
<comment type="caution">
    <text evidence="2">The sequence shown here is derived from an EMBL/GenBank/DDBJ whole genome shotgun (WGS) entry which is preliminary data.</text>
</comment>
<protein>
    <submittedName>
        <fullName evidence="2">Uncharacterized protein</fullName>
    </submittedName>
</protein>
<dbReference type="OMA" id="RDFMAHK"/>
<dbReference type="VEuPathDB" id="TriTrypDB:Lsey_0236_0150"/>
<gene>
    <name evidence="2" type="ORF">ABL78_6226</name>
</gene>
<evidence type="ECO:0000256" key="1">
    <source>
        <dbReference type="SAM" id="MobiDB-lite"/>
    </source>
</evidence>
<dbReference type="OrthoDB" id="276757at2759"/>